<comment type="caution">
    <text evidence="1">The sequence shown here is derived from an EMBL/GenBank/DDBJ whole genome shotgun (WGS) entry which is preliminary data.</text>
</comment>
<evidence type="ECO:0000313" key="2">
    <source>
        <dbReference type="Proteomes" id="UP000187151"/>
    </source>
</evidence>
<organism evidence="1 2">
    <name type="scientific">Streptomyces amritsarensis</name>
    <dbReference type="NCBI Taxonomy" id="681158"/>
    <lineage>
        <taxon>Bacteria</taxon>
        <taxon>Bacillati</taxon>
        <taxon>Actinomycetota</taxon>
        <taxon>Actinomycetes</taxon>
        <taxon>Kitasatosporales</taxon>
        <taxon>Streptomycetaceae</taxon>
        <taxon>Streptomyces</taxon>
    </lineage>
</organism>
<keyword evidence="2" id="KW-1185">Reference proteome</keyword>
<reference evidence="1 2" key="1">
    <citation type="submission" date="2016-01" db="EMBL/GenBank/DDBJ databases">
        <title>Streptomyces amritsarensis strain MTCC 11845 genome sequencing and assembly.</title>
        <authorList>
            <person name="Sharma D."/>
            <person name="Nair G.R."/>
            <person name="Kaur G."/>
            <person name="Manhas R.K."/>
            <person name="Mayilraj S."/>
        </authorList>
    </citation>
    <scope>NUCLEOTIDE SEQUENCE [LARGE SCALE GENOMIC DNA]</scope>
    <source>
        <strain evidence="1 2">MTCC 11845</strain>
    </source>
</reference>
<accession>A0ABX3G2S1</accession>
<dbReference type="Proteomes" id="UP000187151">
    <property type="component" value="Unassembled WGS sequence"/>
</dbReference>
<dbReference type="EMBL" id="MQUR01000028">
    <property type="protein sequence ID" value="OLZ66821.1"/>
    <property type="molecule type" value="Genomic_DNA"/>
</dbReference>
<sequence length="103" mass="10283">MVDIGWPTSDALRRGTVAADGLGPRRLGFCQPGICGLGVCQPGIEAAVTCGSVGSRGLSSATVTAVATTWWMPAGAAERSSESPALVRVATAIPATNPSAVNT</sequence>
<name>A0ABX3G2S1_9ACTN</name>
<gene>
    <name evidence="1" type="ORF">AVW11_14910</name>
</gene>
<proteinExistence type="predicted"/>
<evidence type="ECO:0000313" key="1">
    <source>
        <dbReference type="EMBL" id="OLZ66821.1"/>
    </source>
</evidence>
<protein>
    <submittedName>
        <fullName evidence="1">Uncharacterized protein</fullName>
    </submittedName>
</protein>